<feature type="modified residue" description="4-aspartylphosphate" evidence="2">
    <location>
        <position position="23"/>
    </location>
</feature>
<dbReference type="InterPro" id="IPR011006">
    <property type="entry name" value="CheY-like_superfamily"/>
</dbReference>
<evidence type="ECO:0000313" key="4">
    <source>
        <dbReference type="EMBL" id="GAA0578793.1"/>
    </source>
</evidence>
<dbReference type="Pfam" id="PF00072">
    <property type="entry name" value="Response_reg"/>
    <property type="match status" value="1"/>
</dbReference>
<name>A0ABP3PY59_9PROT</name>
<evidence type="ECO:0000313" key="5">
    <source>
        <dbReference type="Proteomes" id="UP001501588"/>
    </source>
</evidence>
<keyword evidence="5" id="KW-1185">Reference proteome</keyword>
<dbReference type="Proteomes" id="UP001501588">
    <property type="component" value="Unassembled WGS sequence"/>
</dbReference>
<sequence length="102" mass="11032">MACDGREALDIAETFDFDVLVTDLAMPRVTGWELISRLRARRTGLPVVVMTGYLPPGGGQTLFADKRGPTALLHKPFALNQLYTALGQVAFQAAGRERACAP</sequence>
<gene>
    <name evidence="4" type="ORF">GCM10009416_16580</name>
</gene>
<protein>
    <recommendedName>
        <fullName evidence="3">Response regulatory domain-containing protein</fullName>
    </recommendedName>
</protein>
<dbReference type="PANTHER" id="PTHR44591">
    <property type="entry name" value="STRESS RESPONSE REGULATOR PROTEIN 1"/>
    <property type="match status" value="1"/>
</dbReference>
<dbReference type="EMBL" id="BAAAFZ010000017">
    <property type="protein sequence ID" value="GAA0578793.1"/>
    <property type="molecule type" value="Genomic_DNA"/>
</dbReference>
<dbReference type="InterPro" id="IPR050595">
    <property type="entry name" value="Bact_response_regulator"/>
</dbReference>
<proteinExistence type="predicted"/>
<dbReference type="PROSITE" id="PS50110">
    <property type="entry name" value="RESPONSE_REGULATORY"/>
    <property type="match status" value="1"/>
</dbReference>
<accession>A0ABP3PY59</accession>
<comment type="caution">
    <text evidence="4">The sequence shown here is derived from an EMBL/GenBank/DDBJ whole genome shotgun (WGS) entry which is preliminary data.</text>
</comment>
<evidence type="ECO:0000256" key="2">
    <source>
        <dbReference type="PROSITE-ProRule" id="PRU00169"/>
    </source>
</evidence>
<dbReference type="CDD" id="cd00156">
    <property type="entry name" value="REC"/>
    <property type="match status" value="1"/>
</dbReference>
<dbReference type="InterPro" id="IPR001789">
    <property type="entry name" value="Sig_transdc_resp-reg_receiver"/>
</dbReference>
<evidence type="ECO:0000256" key="1">
    <source>
        <dbReference type="ARBA" id="ARBA00022553"/>
    </source>
</evidence>
<evidence type="ECO:0000259" key="3">
    <source>
        <dbReference type="PROSITE" id="PS50110"/>
    </source>
</evidence>
<dbReference type="Gene3D" id="3.40.50.2300">
    <property type="match status" value="1"/>
</dbReference>
<feature type="domain" description="Response regulatory" evidence="3">
    <location>
        <begin position="1"/>
        <end position="90"/>
    </location>
</feature>
<dbReference type="SUPFAM" id="SSF52172">
    <property type="entry name" value="CheY-like"/>
    <property type="match status" value="1"/>
</dbReference>
<reference evidence="5" key="1">
    <citation type="journal article" date="2019" name="Int. J. Syst. Evol. Microbiol.">
        <title>The Global Catalogue of Microorganisms (GCM) 10K type strain sequencing project: providing services to taxonomists for standard genome sequencing and annotation.</title>
        <authorList>
            <consortium name="The Broad Institute Genomics Platform"/>
            <consortium name="The Broad Institute Genome Sequencing Center for Infectious Disease"/>
            <person name="Wu L."/>
            <person name="Ma J."/>
        </authorList>
    </citation>
    <scope>NUCLEOTIDE SEQUENCE [LARGE SCALE GENOMIC DNA]</scope>
    <source>
        <strain evidence="5">JCM 9933</strain>
    </source>
</reference>
<keyword evidence="1 2" id="KW-0597">Phosphoprotein</keyword>
<organism evidence="4 5">
    <name type="scientific">Craurococcus roseus</name>
    <dbReference type="NCBI Taxonomy" id="77585"/>
    <lineage>
        <taxon>Bacteria</taxon>
        <taxon>Pseudomonadati</taxon>
        <taxon>Pseudomonadota</taxon>
        <taxon>Alphaproteobacteria</taxon>
        <taxon>Acetobacterales</taxon>
        <taxon>Acetobacteraceae</taxon>
        <taxon>Craurococcus</taxon>
    </lineage>
</organism>
<dbReference type="PANTHER" id="PTHR44591:SF3">
    <property type="entry name" value="RESPONSE REGULATORY DOMAIN-CONTAINING PROTEIN"/>
    <property type="match status" value="1"/>
</dbReference>